<dbReference type="SUPFAM" id="SSF53474">
    <property type="entry name" value="alpha/beta-Hydrolases"/>
    <property type="match status" value="1"/>
</dbReference>
<name>A0ABN1U982_9ACTN</name>
<evidence type="ECO:0000313" key="3">
    <source>
        <dbReference type="EMBL" id="GAA1128328.1"/>
    </source>
</evidence>
<sequence>MRPTLLGALTALLAALLATPPATAAPPRIESRGVVFDVSNINETSVPCTSDGQQYHLRGRLVGPTKDLDGVSGALRVNVLVHDLGAGGWFWNLRSHPAYDYATRLAAQGETTLVLDRLGYGASRLADGNATCLGAQANMLHQVVQHLTSGRYDYTSSRFGATPAAAHVVTHGLGIGAAIAQVEAGTFDDVDGLVLMSWTDRGATSLATRAAARHSRDCVGTDYAPRPSMRELFFSSASGAVRRAVVHRQDDDPCGDVGSLSPLVLGSNLEAREVDAPVLLLYGGKDKVNRASAREDQAASYSTRVTTRTFPGAGYALPLEKQAGQVRAAVLRWLR</sequence>
<dbReference type="RefSeq" id="WP_343905346.1">
    <property type="nucleotide sequence ID" value="NZ_BAAAJE010000002.1"/>
</dbReference>
<dbReference type="EMBL" id="BAAAJE010000002">
    <property type="protein sequence ID" value="GAA1128328.1"/>
    <property type="molecule type" value="Genomic_DNA"/>
</dbReference>
<proteinExistence type="predicted"/>
<feature type="signal peptide" evidence="1">
    <location>
        <begin position="1"/>
        <end position="24"/>
    </location>
</feature>
<feature type="chain" id="PRO_5046335164" description="AB hydrolase-1 domain-containing protein" evidence="1">
    <location>
        <begin position="25"/>
        <end position="335"/>
    </location>
</feature>
<evidence type="ECO:0000313" key="4">
    <source>
        <dbReference type="Proteomes" id="UP001499979"/>
    </source>
</evidence>
<gene>
    <name evidence="3" type="ORF">GCM10009606_04960</name>
</gene>
<comment type="caution">
    <text evidence="3">The sequence shown here is derived from an EMBL/GenBank/DDBJ whole genome shotgun (WGS) entry which is preliminary data.</text>
</comment>
<accession>A0ABN1U982</accession>
<dbReference type="Proteomes" id="UP001499979">
    <property type="component" value="Unassembled WGS sequence"/>
</dbReference>
<evidence type="ECO:0000256" key="1">
    <source>
        <dbReference type="SAM" id="SignalP"/>
    </source>
</evidence>
<evidence type="ECO:0000259" key="2">
    <source>
        <dbReference type="Pfam" id="PF12697"/>
    </source>
</evidence>
<feature type="domain" description="AB hydrolase-1" evidence="2">
    <location>
        <begin position="79"/>
        <end position="326"/>
    </location>
</feature>
<organism evidence="3 4">
    <name type="scientific">Nocardioides aquiterrae</name>
    <dbReference type="NCBI Taxonomy" id="203799"/>
    <lineage>
        <taxon>Bacteria</taxon>
        <taxon>Bacillati</taxon>
        <taxon>Actinomycetota</taxon>
        <taxon>Actinomycetes</taxon>
        <taxon>Propionibacteriales</taxon>
        <taxon>Nocardioidaceae</taxon>
        <taxon>Nocardioides</taxon>
    </lineage>
</organism>
<dbReference type="Pfam" id="PF12697">
    <property type="entry name" value="Abhydrolase_6"/>
    <property type="match status" value="1"/>
</dbReference>
<keyword evidence="4" id="KW-1185">Reference proteome</keyword>
<dbReference type="InterPro" id="IPR000073">
    <property type="entry name" value="AB_hydrolase_1"/>
</dbReference>
<keyword evidence="1" id="KW-0732">Signal</keyword>
<dbReference type="Gene3D" id="3.40.50.1820">
    <property type="entry name" value="alpha/beta hydrolase"/>
    <property type="match status" value="1"/>
</dbReference>
<protein>
    <recommendedName>
        <fullName evidence="2">AB hydrolase-1 domain-containing protein</fullName>
    </recommendedName>
</protein>
<dbReference type="InterPro" id="IPR029058">
    <property type="entry name" value="AB_hydrolase_fold"/>
</dbReference>
<reference evidence="3 4" key="1">
    <citation type="journal article" date="2019" name="Int. J. Syst. Evol. Microbiol.">
        <title>The Global Catalogue of Microorganisms (GCM) 10K type strain sequencing project: providing services to taxonomists for standard genome sequencing and annotation.</title>
        <authorList>
            <consortium name="The Broad Institute Genomics Platform"/>
            <consortium name="The Broad Institute Genome Sequencing Center for Infectious Disease"/>
            <person name="Wu L."/>
            <person name="Ma J."/>
        </authorList>
    </citation>
    <scope>NUCLEOTIDE SEQUENCE [LARGE SCALE GENOMIC DNA]</scope>
    <source>
        <strain evidence="3 4">JCM 11813</strain>
    </source>
</reference>